<proteinExistence type="inferred from homology"/>
<dbReference type="InterPro" id="IPR050535">
    <property type="entry name" value="DNA_Repair-Maintenance_Comp"/>
</dbReference>
<dbReference type="Pfam" id="PF00149">
    <property type="entry name" value="Metallophos"/>
    <property type="match status" value="1"/>
</dbReference>
<evidence type="ECO:0000256" key="6">
    <source>
        <dbReference type="ARBA" id="ARBA00022839"/>
    </source>
</evidence>
<evidence type="ECO:0000256" key="7">
    <source>
        <dbReference type="RuleBase" id="RU363069"/>
    </source>
</evidence>
<dbReference type="GO" id="GO:0006260">
    <property type="term" value="P:DNA replication"/>
    <property type="evidence" value="ECO:0007669"/>
    <property type="project" value="UniProtKB-KW"/>
</dbReference>
<keyword evidence="7" id="KW-0233">DNA recombination</keyword>
<comment type="function">
    <text evidence="7">SbcCD cleaves DNA hairpin structures. These structures can inhibit DNA replication and are intermediates in certain DNA recombination reactions. The complex acts as a 3'-&gt;5' double strand exonuclease that can open hairpins. It also has a 5' single-strand endonuclease activity.</text>
</comment>
<evidence type="ECO:0000256" key="3">
    <source>
        <dbReference type="ARBA" id="ARBA00013365"/>
    </source>
</evidence>
<feature type="domain" description="Calcineurin-like phosphoesterase" evidence="8">
    <location>
        <begin position="1"/>
        <end position="221"/>
    </location>
</feature>
<dbReference type="GO" id="GO:0008408">
    <property type="term" value="F:3'-5' exonuclease activity"/>
    <property type="evidence" value="ECO:0007669"/>
    <property type="project" value="InterPro"/>
</dbReference>
<dbReference type="OrthoDB" id="9773856at2"/>
<accession>A0A371IZR6</accession>
<dbReference type="SUPFAM" id="SSF56300">
    <property type="entry name" value="Metallo-dependent phosphatases"/>
    <property type="match status" value="1"/>
</dbReference>
<feature type="domain" description="Nuclease SbcCD subunit D C-terminal" evidence="9">
    <location>
        <begin position="272"/>
        <end position="358"/>
    </location>
</feature>
<keyword evidence="11" id="KW-1185">Reference proteome</keyword>
<reference evidence="10 11" key="1">
    <citation type="journal article" date="2017" name="Genome Announc.">
        <title>Draft Genome Sequence of Romboutsia weinsteinii sp. nov. Strain CCRI-19649(T) Isolated from Surface Water.</title>
        <authorList>
            <person name="Maheux A.F."/>
            <person name="Boudreau D.K."/>
            <person name="Berube E."/>
            <person name="Boissinot M."/>
            <person name="Cantin P."/>
            <person name="Raymond F."/>
            <person name="Corbeil J."/>
            <person name="Omar R.F."/>
            <person name="Bergeron M.G."/>
        </authorList>
    </citation>
    <scope>NUCLEOTIDE SEQUENCE [LARGE SCALE GENOMIC DNA]</scope>
    <source>
        <strain evidence="10 11">CCRI-19649</strain>
    </source>
</reference>
<dbReference type="GO" id="GO:0004519">
    <property type="term" value="F:endonuclease activity"/>
    <property type="evidence" value="ECO:0007669"/>
    <property type="project" value="UniProtKB-KW"/>
</dbReference>
<gene>
    <name evidence="7" type="primary">sbcD</name>
    <name evidence="10" type="ORF">CHL78_015580</name>
</gene>
<comment type="caution">
    <text evidence="10">The sequence shown here is derived from an EMBL/GenBank/DDBJ whole genome shotgun (WGS) entry which is preliminary data.</text>
</comment>
<keyword evidence="4 7" id="KW-0540">Nuclease</keyword>
<evidence type="ECO:0000256" key="4">
    <source>
        <dbReference type="ARBA" id="ARBA00022722"/>
    </source>
</evidence>
<dbReference type="PANTHER" id="PTHR30337">
    <property type="entry name" value="COMPONENT OF ATP-DEPENDENT DSDNA EXONUCLEASE"/>
    <property type="match status" value="1"/>
</dbReference>
<keyword evidence="5 7" id="KW-0378">Hydrolase</keyword>
<dbReference type="InterPro" id="IPR029052">
    <property type="entry name" value="Metallo-depent_PP-like"/>
</dbReference>
<dbReference type="InterPro" id="IPR041796">
    <property type="entry name" value="Mre11_N"/>
</dbReference>
<dbReference type="NCBIfam" id="TIGR00619">
    <property type="entry name" value="sbcd"/>
    <property type="match status" value="1"/>
</dbReference>
<evidence type="ECO:0000313" key="11">
    <source>
        <dbReference type="Proteomes" id="UP000215694"/>
    </source>
</evidence>
<dbReference type="InterPro" id="IPR004843">
    <property type="entry name" value="Calcineurin-like_PHP"/>
</dbReference>
<dbReference type="Pfam" id="PF12320">
    <property type="entry name" value="SbcD_C"/>
    <property type="match status" value="1"/>
</dbReference>
<dbReference type="Gene3D" id="3.60.21.10">
    <property type="match status" value="1"/>
</dbReference>
<comment type="subunit">
    <text evidence="2 7">Heterodimer of SbcC and SbcD.</text>
</comment>
<dbReference type="CDD" id="cd00840">
    <property type="entry name" value="MPP_Mre11_N"/>
    <property type="match status" value="1"/>
</dbReference>
<dbReference type="InterPro" id="IPR004593">
    <property type="entry name" value="SbcD"/>
</dbReference>
<evidence type="ECO:0000313" key="10">
    <source>
        <dbReference type="EMBL" id="RDY25965.1"/>
    </source>
</evidence>
<comment type="similarity">
    <text evidence="1 7">Belongs to the SbcD family.</text>
</comment>
<dbReference type="InterPro" id="IPR026843">
    <property type="entry name" value="SbcD_C"/>
</dbReference>
<dbReference type="GO" id="GO:0006310">
    <property type="term" value="P:DNA recombination"/>
    <property type="evidence" value="ECO:0007669"/>
    <property type="project" value="UniProtKB-KW"/>
</dbReference>
<keyword evidence="7" id="KW-0255">Endonuclease</keyword>
<organism evidence="10 11">
    <name type="scientific">Romboutsia weinsteinii</name>
    <dbReference type="NCBI Taxonomy" id="2020949"/>
    <lineage>
        <taxon>Bacteria</taxon>
        <taxon>Bacillati</taxon>
        <taxon>Bacillota</taxon>
        <taxon>Clostridia</taxon>
        <taxon>Peptostreptococcales</taxon>
        <taxon>Peptostreptococcaceae</taxon>
        <taxon>Romboutsia</taxon>
    </lineage>
</organism>
<name>A0A371IZR6_9FIRM</name>
<dbReference type="AlphaFoldDB" id="A0A371IZR6"/>
<protein>
    <recommendedName>
        <fullName evidence="3 7">Nuclease SbcCD subunit D</fullName>
    </recommendedName>
</protein>
<evidence type="ECO:0000256" key="5">
    <source>
        <dbReference type="ARBA" id="ARBA00022801"/>
    </source>
</evidence>
<dbReference type="RefSeq" id="WP_094369284.1">
    <property type="nucleotide sequence ID" value="NZ_NOJY02000040.1"/>
</dbReference>
<evidence type="ECO:0000256" key="2">
    <source>
        <dbReference type="ARBA" id="ARBA00011322"/>
    </source>
</evidence>
<evidence type="ECO:0000259" key="9">
    <source>
        <dbReference type="Pfam" id="PF12320"/>
    </source>
</evidence>
<sequence length="387" mass="44220">MRFIHTSDWHLGKAISGNSRLKEQEQFCEEFINIVNKNNVDMVIIAGDIFDNYEPSLGALKLFYDTVSKLANNGSRCVLIVPGDHDNIDRLTVAECLSKEQGIIVLDNISIIDNKVKYNGFSIVSYKEGCIKLNINNEKVTVIDLYYTYGKNNTSKKTKISDTVEEKFKDDSINIAVGHICINTPENIDSERSPKIGGCIVIDKKDLPNKAQYIALGHLHNAQKVSQNMNAYYSGSPIQYNKESKDKKSLYIVDIEIGSDPQISQIYLKNYKPIEVFECSGIKDALRKCEDNKDRDIWSYFEVKTNEPIESKDIIRMRKLLKGIIEIRPIMVSYNHEEHETDIEEKSMGKLFKSFYKLNNNNEPKGELMDLFLDILSEEGDLNNETN</sequence>
<dbReference type="PANTHER" id="PTHR30337:SF0">
    <property type="entry name" value="NUCLEASE SBCCD SUBUNIT D"/>
    <property type="match status" value="1"/>
</dbReference>
<evidence type="ECO:0000256" key="1">
    <source>
        <dbReference type="ARBA" id="ARBA00010555"/>
    </source>
</evidence>
<dbReference type="EMBL" id="NOJY02000040">
    <property type="protein sequence ID" value="RDY25965.1"/>
    <property type="molecule type" value="Genomic_DNA"/>
</dbReference>
<dbReference type="Proteomes" id="UP000215694">
    <property type="component" value="Unassembled WGS sequence"/>
</dbReference>
<keyword evidence="6 7" id="KW-0269">Exonuclease</keyword>
<keyword evidence="7" id="KW-0235">DNA replication</keyword>
<evidence type="ECO:0000259" key="8">
    <source>
        <dbReference type="Pfam" id="PF00149"/>
    </source>
</evidence>